<dbReference type="OrthoDB" id="8300572at2759"/>
<evidence type="ECO:0000256" key="1">
    <source>
        <dbReference type="SAM" id="Coils"/>
    </source>
</evidence>
<feature type="compositionally biased region" description="Low complexity" evidence="2">
    <location>
        <begin position="365"/>
        <end position="375"/>
    </location>
</feature>
<dbReference type="EMBL" id="JABSTR010000002">
    <property type="protein sequence ID" value="KAH9363977.1"/>
    <property type="molecule type" value="Genomic_DNA"/>
</dbReference>
<organism evidence="3 4">
    <name type="scientific">Haemaphysalis longicornis</name>
    <name type="common">Bush tick</name>
    <dbReference type="NCBI Taxonomy" id="44386"/>
    <lineage>
        <taxon>Eukaryota</taxon>
        <taxon>Metazoa</taxon>
        <taxon>Ecdysozoa</taxon>
        <taxon>Arthropoda</taxon>
        <taxon>Chelicerata</taxon>
        <taxon>Arachnida</taxon>
        <taxon>Acari</taxon>
        <taxon>Parasitiformes</taxon>
        <taxon>Ixodida</taxon>
        <taxon>Ixodoidea</taxon>
        <taxon>Ixodidae</taxon>
        <taxon>Haemaphysalinae</taxon>
        <taxon>Haemaphysalis</taxon>
    </lineage>
</organism>
<dbReference type="Proteomes" id="UP000821853">
    <property type="component" value="Chromosome 10"/>
</dbReference>
<evidence type="ECO:0000256" key="2">
    <source>
        <dbReference type="SAM" id="MobiDB-lite"/>
    </source>
</evidence>
<dbReference type="GO" id="GO:0000785">
    <property type="term" value="C:chromatin"/>
    <property type="evidence" value="ECO:0007669"/>
    <property type="project" value="TreeGrafter"/>
</dbReference>
<gene>
    <name evidence="3" type="ORF">HPB48_006975</name>
</gene>
<accession>A0A9J6FNZ2</accession>
<dbReference type="GO" id="GO:0000793">
    <property type="term" value="C:condensed chromosome"/>
    <property type="evidence" value="ECO:0007669"/>
    <property type="project" value="TreeGrafter"/>
</dbReference>
<dbReference type="GO" id="GO:0003682">
    <property type="term" value="F:chromatin binding"/>
    <property type="evidence" value="ECO:0007669"/>
    <property type="project" value="TreeGrafter"/>
</dbReference>
<feature type="region of interest" description="Disordered" evidence="2">
    <location>
        <begin position="64"/>
        <end position="87"/>
    </location>
</feature>
<dbReference type="GO" id="GO:0007076">
    <property type="term" value="P:mitotic chromosome condensation"/>
    <property type="evidence" value="ECO:0007669"/>
    <property type="project" value="TreeGrafter"/>
</dbReference>
<dbReference type="AlphaFoldDB" id="A0A9J6FNZ2"/>
<dbReference type="OMA" id="AREHINT"/>
<keyword evidence="4" id="KW-1185">Reference proteome</keyword>
<dbReference type="VEuPathDB" id="VectorBase:HLOH_057299"/>
<feature type="coiled-coil region" evidence="1">
    <location>
        <begin position="396"/>
        <end position="521"/>
    </location>
</feature>
<dbReference type="PANTHER" id="PTHR43941:SF1">
    <property type="entry name" value="STRUCTURAL MAINTENANCE OF CHROMOSOMES PROTEIN 2"/>
    <property type="match status" value="1"/>
</dbReference>
<keyword evidence="1" id="KW-0175">Coiled coil</keyword>
<dbReference type="CDD" id="cd22302">
    <property type="entry name" value="cc_DmLAMB1-like_C"/>
    <property type="match status" value="1"/>
</dbReference>
<reference evidence="3 4" key="1">
    <citation type="journal article" date="2020" name="Cell">
        <title>Large-Scale Comparative Analyses of Tick Genomes Elucidate Their Genetic Diversity and Vector Capacities.</title>
        <authorList>
            <consortium name="Tick Genome and Microbiome Consortium (TIGMIC)"/>
            <person name="Jia N."/>
            <person name="Wang J."/>
            <person name="Shi W."/>
            <person name="Du L."/>
            <person name="Sun Y."/>
            <person name="Zhan W."/>
            <person name="Jiang J.F."/>
            <person name="Wang Q."/>
            <person name="Zhang B."/>
            <person name="Ji P."/>
            <person name="Bell-Sakyi L."/>
            <person name="Cui X.M."/>
            <person name="Yuan T.T."/>
            <person name="Jiang B.G."/>
            <person name="Yang W.F."/>
            <person name="Lam T.T."/>
            <person name="Chang Q.C."/>
            <person name="Ding S.J."/>
            <person name="Wang X.J."/>
            <person name="Zhu J.G."/>
            <person name="Ruan X.D."/>
            <person name="Zhao L."/>
            <person name="Wei J.T."/>
            <person name="Ye R.Z."/>
            <person name="Que T.C."/>
            <person name="Du C.H."/>
            <person name="Zhou Y.H."/>
            <person name="Cheng J.X."/>
            <person name="Dai P.F."/>
            <person name="Guo W.B."/>
            <person name="Han X.H."/>
            <person name="Huang E.J."/>
            <person name="Li L.F."/>
            <person name="Wei W."/>
            <person name="Gao Y.C."/>
            <person name="Liu J.Z."/>
            <person name="Shao H.Z."/>
            <person name="Wang X."/>
            <person name="Wang C.C."/>
            <person name="Yang T.C."/>
            <person name="Huo Q.B."/>
            <person name="Li W."/>
            <person name="Chen H.Y."/>
            <person name="Chen S.E."/>
            <person name="Zhou L.G."/>
            <person name="Ni X.B."/>
            <person name="Tian J.H."/>
            <person name="Sheng Y."/>
            <person name="Liu T."/>
            <person name="Pan Y.S."/>
            <person name="Xia L.Y."/>
            <person name="Li J."/>
            <person name="Zhao F."/>
            <person name="Cao W.C."/>
        </authorList>
    </citation>
    <scope>NUCLEOTIDE SEQUENCE [LARGE SCALE GENOMIC DNA]</scope>
    <source>
        <strain evidence="3">HaeL-2018</strain>
    </source>
</reference>
<feature type="region of interest" description="Disordered" evidence="2">
    <location>
        <begin position="358"/>
        <end position="380"/>
    </location>
</feature>
<dbReference type="GO" id="GO:0000796">
    <property type="term" value="C:condensin complex"/>
    <property type="evidence" value="ECO:0007669"/>
    <property type="project" value="TreeGrafter"/>
</dbReference>
<sequence>MQLEEIGDRSANVTQRSFDVNLKLVALHERAQKLGKDAKALRENTTALQEANVEGALNITREAQKRSQQASGRVQGAQEDIQKSSTMRRLTERMLESAASRYNATYLENENALRKLQQEVADLEDQISDVNELVCFKRGTVDRCDPICGGAGCNHCGGLGCDEGAVTGANTTLTMAVDANQILVDKEAEARQLFGAVGSAEKESQRALEEAKRAFERSQMAKNQSEDVTTDLQDLLDRIDKFLSGARARPAEIRVLAEECIALSISLEPEQIRELAREINDTIASLTDIDAILRETGPDLSLAKDLKARADLARTKANKILDTAKEVLQNLDDAAEAQGKAKQAIDQAREHINTAEEDLAQARPSLSFSEISSSSKEPTHCKHHIEDAAYKAQGVANRSLDEVGGLQDRLAELKKKYTQNNLDARKAVAEAKGADRLAGQAHNEAEDLEAEYTRVVAELGGKSTASGDMKDRAEKLRERARKLAESVNSKTQLLQGMEDEFDENEKRLTDYSEILEMLNREMTGYLEHIDKRSTYYRQCQN</sequence>
<feature type="coiled-coil region" evidence="1">
    <location>
        <begin position="99"/>
        <end position="133"/>
    </location>
</feature>
<protein>
    <recommendedName>
        <fullName evidence="5">Laminin subunit beta-1</fullName>
    </recommendedName>
</protein>
<evidence type="ECO:0008006" key="5">
    <source>
        <dbReference type="Google" id="ProtNLM"/>
    </source>
</evidence>
<proteinExistence type="predicted"/>
<evidence type="ECO:0000313" key="3">
    <source>
        <dbReference type="EMBL" id="KAH9363977.1"/>
    </source>
</evidence>
<comment type="caution">
    <text evidence="3">The sequence shown here is derived from an EMBL/GenBank/DDBJ whole genome shotgun (WGS) entry which is preliminary data.</text>
</comment>
<evidence type="ECO:0000313" key="4">
    <source>
        <dbReference type="Proteomes" id="UP000821853"/>
    </source>
</evidence>
<name>A0A9J6FNZ2_HAELO</name>
<dbReference type="PANTHER" id="PTHR43941">
    <property type="entry name" value="STRUCTURAL MAINTENANCE OF CHROMOSOMES PROTEIN 2"/>
    <property type="match status" value="1"/>
</dbReference>